<evidence type="ECO:0000313" key="3">
    <source>
        <dbReference type="EMBL" id="SSA44554.1"/>
    </source>
</evidence>
<evidence type="ECO:0000313" key="5">
    <source>
        <dbReference type="Proteomes" id="UP000251571"/>
    </source>
</evidence>
<dbReference type="EMBL" id="UETC01000003">
    <property type="protein sequence ID" value="SSA44554.1"/>
    <property type="molecule type" value="Genomic_DNA"/>
</dbReference>
<organism evidence="3 5">
    <name type="scientific">Jannaschia seohaensis</name>
    <dbReference type="NCBI Taxonomy" id="475081"/>
    <lineage>
        <taxon>Bacteria</taxon>
        <taxon>Pseudomonadati</taxon>
        <taxon>Pseudomonadota</taxon>
        <taxon>Alphaproteobacteria</taxon>
        <taxon>Rhodobacterales</taxon>
        <taxon>Roseobacteraceae</taxon>
        <taxon>Jannaschia</taxon>
    </lineage>
</organism>
<reference evidence="2 4" key="3">
    <citation type="submission" date="2018-03" db="EMBL/GenBank/DDBJ databases">
        <title>Genomic Encyclopedia of Archaeal and Bacterial Type Strains, Phase II (KMG-II): from individual species to whole genera.</title>
        <authorList>
            <person name="Goeker M."/>
        </authorList>
    </citation>
    <scope>NUCLEOTIDE SEQUENCE [LARGE SCALE GENOMIC DNA]</scope>
    <source>
        <strain evidence="2 4">DSM 25227</strain>
    </source>
</reference>
<evidence type="ECO:0000313" key="4">
    <source>
        <dbReference type="Proteomes" id="UP000245839"/>
    </source>
</evidence>
<feature type="chain" id="PRO_5044071881" description="Polyisoprenoid-binding protein YceI" evidence="1">
    <location>
        <begin position="25"/>
        <end position="171"/>
    </location>
</feature>
<evidence type="ECO:0000313" key="2">
    <source>
        <dbReference type="EMBL" id="PWJ20458.1"/>
    </source>
</evidence>
<dbReference type="AlphaFoldDB" id="A0A2Y9AJ83"/>
<dbReference type="EMBL" id="QGDJ01000003">
    <property type="protein sequence ID" value="PWJ20458.1"/>
    <property type="molecule type" value="Genomic_DNA"/>
</dbReference>
<dbReference type="Proteomes" id="UP000251571">
    <property type="component" value="Unassembled WGS sequence"/>
</dbReference>
<reference evidence="3" key="2">
    <citation type="submission" date="2016-10" db="EMBL/GenBank/DDBJ databases">
        <authorList>
            <person name="Cai Z."/>
        </authorList>
    </citation>
    <scope>NUCLEOTIDE SEQUENCE [LARGE SCALE GENOMIC DNA]</scope>
    <source>
        <strain evidence="3">DSM 25227</strain>
    </source>
</reference>
<sequence>MPIKSLPLPALTLGLAMAAPPALAQSTGELLLQMNGEEIAVPLWGSQSDWSGSDTYPSINIYARAFNADGEDPLVVTLGFDAGNWIPDLEEMRVTRYEDGAAVQKLFGGHDAEDGGVAVTLDSHEMEGELLTLTGRVSGALGTSENFGRDIDLAAGGPVEGSFRVTLQKLE</sequence>
<keyword evidence="4" id="KW-1185">Reference proteome</keyword>
<reference evidence="5" key="1">
    <citation type="submission" date="2016-10" db="EMBL/GenBank/DDBJ databases">
        <authorList>
            <person name="Varghese N."/>
            <person name="Submissions S."/>
        </authorList>
    </citation>
    <scope>NUCLEOTIDE SEQUENCE [LARGE SCALE GENOMIC DNA]</scope>
    <source>
        <strain evidence="5">DSM 25227</strain>
    </source>
</reference>
<proteinExistence type="predicted"/>
<gene>
    <name evidence="2" type="ORF">BCF38_103276</name>
    <name evidence="3" type="ORF">SAMN05421539_103276</name>
</gene>
<dbReference type="Proteomes" id="UP000245839">
    <property type="component" value="Unassembled WGS sequence"/>
</dbReference>
<evidence type="ECO:0008006" key="6">
    <source>
        <dbReference type="Google" id="ProtNLM"/>
    </source>
</evidence>
<name>A0A2Y9AJ83_9RHOB</name>
<keyword evidence="1" id="KW-0732">Signal</keyword>
<protein>
    <recommendedName>
        <fullName evidence="6">Polyisoprenoid-binding protein YceI</fullName>
    </recommendedName>
</protein>
<dbReference type="RefSeq" id="WP_109564043.1">
    <property type="nucleotide sequence ID" value="NZ_QGDJ01000003.1"/>
</dbReference>
<feature type="signal peptide" evidence="1">
    <location>
        <begin position="1"/>
        <end position="24"/>
    </location>
</feature>
<dbReference type="OrthoDB" id="7855275at2"/>
<evidence type="ECO:0000256" key="1">
    <source>
        <dbReference type="SAM" id="SignalP"/>
    </source>
</evidence>
<accession>A0A2Y9AJ83</accession>